<proteinExistence type="predicted"/>
<dbReference type="AlphaFoldDB" id="G0V5V4"/>
<accession>G0V5V4</accession>
<evidence type="ECO:0000313" key="3">
    <source>
        <dbReference type="Proteomes" id="UP000001640"/>
    </source>
</evidence>
<keyword evidence="3" id="KW-1185">Reference proteome</keyword>
<evidence type="ECO:0000313" key="2">
    <source>
        <dbReference type="EMBL" id="CCC66842.1"/>
    </source>
</evidence>
<dbReference type="OMA" id="HDMTIEQ"/>
<dbReference type="KEGG" id="ncs:NCAS_0A02840"/>
<dbReference type="RefSeq" id="XP_003673233.1">
    <property type="nucleotide sequence ID" value="XM_003673185.1"/>
</dbReference>
<protein>
    <submittedName>
        <fullName evidence="2">Uncharacterized protein</fullName>
    </submittedName>
</protein>
<dbReference type="GeneID" id="96900331"/>
<dbReference type="EMBL" id="HE576752">
    <property type="protein sequence ID" value="CCC66842.1"/>
    <property type="molecule type" value="Genomic_DNA"/>
</dbReference>
<feature type="compositionally biased region" description="Low complexity" evidence="1">
    <location>
        <begin position="1"/>
        <end position="14"/>
    </location>
</feature>
<gene>
    <name evidence="2" type="primary">NCAS0A02840</name>
    <name evidence="2" type="ordered locus">NCAS_0A02840</name>
</gene>
<reference key="2">
    <citation type="submission" date="2011-08" db="EMBL/GenBank/DDBJ databases">
        <title>Genome sequence of Naumovozyma castellii.</title>
        <authorList>
            <person name="Gordon J.L."/>
            <person name="Armisen D."/>
            <person name="Proux-Wera E."/>
            <person name="OhEigeartaigh S.S."/>
            <person name="Byrne K.P."/>
            <person name="Wolfe K.H."/>
        </authorList>
    </citation>
    <scope>NUCLEOTIDE SEQUENCE</scope>
    <source>
        <strain>Type strain:CBS 4309</strain>
    </source>
</reference>
<reference evidence="2 3" key="1">
    <citation type="journal article" date="2011" name="Proc. Natl. Acad. Sci. U.S.A.">
        <title>Evolutionary erosion of yeast sex chromosomes by mating-type switching accidents.</title>
        <authorList>
            <person name="Gordon J.L."/>
            <person name="Armisen D."/>
            <person name="Proux-Wera E."/>
            <person name="Oheigeartaigh S.S."/>
            <person name="Byrne K.P."/>
            <person name="Wolfe K.H."/>
        </authorList>
    </citation>
    <scope>NUCLEOTIDE SEQUENCE [LARGE SCALE GENOMIC DNA]</scope>
    <source>
        <strain evidence="3">ATCC 76901 / BCRC 22586 / CBS 4309 / NBRC 1992 / NRRL Y-12630</strain>
    </source>
</reference>
<sequence length="69" mass="7628">MPATTSTSTKTAKAPLSEQKLHDMSIEQQKDLYGDEQVFNKYIVNLAGRVRNSVTGGYLLPKEEAEVKA</sequence>
<dbReference type="InParanoid" id="G0V5V4"/>
<name>G0V5V4_NAUCA</name>
<feature type="region of interest" description="Disordered" evidence="1">
    <location>
        <begin position="1"/>
        <end position="23"/>
    </location>
</feature>
<dbReference type="eggNOG" id="ENOG502T1MM">
    <property type="taxonomic scope" value="Eukaryota"/>
</dbReference>
<dbReference type="HOGENOM" id="CLU_2776514_0_0_1"/>
<evidence type="ECO:0000256" key="1">
    <source>
        <dbReference type="SAM" id="MobiDB-lite"/>
    </source>
</evidence>
<dbReference type="Proteomes" id="UP000001640">
    <property type="component" value="Chromosome 1"/>
</dbReference>
<organism evidence="2 3">
    <name type="scientific">Naumovozyma castellii</name>
    <name type="common">Yeast</name>
    <name type="synonym">Saccharomyces castellii</name>
    <dbReference type="NCBI Taxonomy" id="27288"/>
    <lineage>
        <taxon>Eukaryota</taxon>
        <taxon>Fungi</taxon>
        <taxon>Dikarya</taxon>
        <taxon>Ascomycota</taxon>
        <taxon>Saccharomycotina</taxon>
        <taxon>Saccharomycetes</taxon>
        <taxon>Saccharomycetales</taxon>
        <taxon>Saccharomycetaceae</taxon>
        <taxon>Naumovozyma</taxon>
    </lineage>
</organism>
<dbReference type="OrthoDB" id="4045009at2759"/>